<reference evidence="3 4" key="1">
    <citation type="submission" date="2019-05" db="EMBL/GenBank/DDBJ databases">
        <title>We sequenced the genome of Paenibacillus hemerocallicola KCTC 33185 for further insight into its adaptation and study the phylogeny of Paenibacillus.</title>
        <authorList>
            <person name="Narsing Rao M.P."/>
        </authorList>
    </citation>
    <scope>NUCLEOTIDE SEQUENCE [LARGE SCALE GENOMIC DNA]</scope>
    <source>
        <strain evidence="3 4">KCTC 33185</strain>
    </source>
</reference>
<protein>
    <submittedName>
        <fullName evidence="3">Uncharacterized protein</fullName>
    </submittedName>
</protein>
<dbReference type="InterPro" id="IPR008993">
    <property type="entry name" value="TIMP-like_OB-fold"/>
</dbReference>
<keyword evidence="1" id="KW-1133">Transmembrane helix</keyword>
<evidence type="ECO:0000256" key="2">
    <source>
        <dbReference type="SAM" id="SignalP"/>
    </source>
</evidence>
<feature type="chain" id="PRO_5038576802" evidence="2">
    <location>
        <begin position="23"/>
        <end position="170"/>
    </location>
</feature>
<keyword evidence="1" id="KW-0472">Membrane</keyword>
<gene>
    <name evidence="3" type="ORF">FE784_23850</name>
</gene>
<accession>A0A5C4T603</accession>
<dbReference type="EMBL" id="VDCQ01000038">
    <property type="protein sequence ID" value="TNJ63757.1"/>
    <property type="molecule type" value="Genomic_DNA"/>
</dbReference>
<feature type="signal peptide" evidence="2">
    <location>
        <begin position="1"/>
        <end position="22"/>
    </location>
</feature>
<dbReference type="SUPFAM" id="SSF50242">
    <property type="entry name" value="TIMP-like"/>
    <property type="match status" value="1"/>
</dbReference>
<evidence type="ECO:0000256" key="1">
    <source>
        <dbReference type="SAM" id="Phobius"/>
    </source>
</evidence>
<dbReference type="RefSeq" id="WP_139604769.1">
    <property type="nucleotide sequence ID" value="NZ_VDCQ01000038.1"/>
</dbReference>
<feature type="transmembrane region" description="Helical" evidence="1">
    <location>
        <begin position="140"/>
        <end position="160"/>
    </location>
</feature>
<comment type="caution">
    <text evidence="3">The sequence shown here is derived from an EMBL/GenBank/DDBJ whole genome shotgun (WGS) entry which is preliminary data.</text>
</comment>
<proteinExistence type="predicted"/>
<dbReference type="Proteomes" id="UP000307943">
    <property type="component" value="Unassembled WGS sequence"/>
</dbReference>
<sequence>MKQTIFAMVSLFLLLLVSTVPAYGLSCAQPSRASEEFDTSESVFRGTVTGKKRTASGTAVTFKVHEVWKGSPARAAELLESDMWLTFEKGKQYLVYVDTDKDGRRANLCGNTKPWELGRTDAATFGASSIALYDEERPGFPGWGIPAVVGATAISAYFAFRFWRGRASRH</sequence>
<keyword evidence="1" id="KW-0812">Transmembrane</keyword>
<organism evidence="3 4">
    <name type="scientific">Paenibacillus hemerocallicola</name>
    <dbReference type="NCBI Taxonomy" id="1172614"/>
    <lineage>
        <taxon>Bacteria</taxon>
        <taxon>Bacillati</taxon>
        <taxon>Bacillota</taxon>
        <taxon>Bacilli</taxon>
        <taxon>Bacillales</taxon>
        <taxon>Paenibacillaceae</taxon>
        <taxon>Paenibacillus</taxon>
    </lineage>
</organism>
<evidence type="ECO:0000313" key="4">
    <source>
        <dbReference type="Proteomes" id="UP000307943"/>
    </source>
</evidence>
<evidence type="ECO:0000313" key="3">
    <source>
        <dbReference type="EMBL" id="TNJ63757.1"/>
    </source>
</evidence>
<dbReference type="OrthoDB" id="2658279at2"/>
<dbReference type="AlphaFoldDB" id="A0A5C4T603"/>
<name>A0A5C4T603_9BACL</name>
<dbReference type="Gene3D" id="2.40.50.120">
    <property type="match status" value="1"/>
</dbReference>
<keyword evidence="4" id="KW-1185">Reference proteome</keyword>
<keyword evidence="2" id="KW-0732">Signal</keyword>